<dbReference type="PANTHER" id="PTHR43715">
    <property type="entry name" value="GDP-MANNOSE 4,6-DEHYDRATASE"/>
    <property type="match status" value="1"/>
</dbReference>
<dbReference type="EMBL" id="KJ947871">
    <property type="protein sequence ID" value="AJW30965.1"/>
    <property type="molecule type" value="Genomic_DNA"/>
</dbReference>
<name>A0A0D5A3U1_PROMR</name>
<reference evidence="6" key="1">
    <citation type="submission" date="2014-06" db="EMBL/GenBank/DDBJ databases">
        <authorList>
            <person name="Berube P.M."/>
        </authorList>
    </citation>
    <scope>NUCLEOTIDE SEQUENCE</scope>
    <source>
        <strain evidence="6">P0903-H212</strain>
    </source>
</reference>
<dbReference type="Gene3D" id="3.90.25.10">
    <property type="entry name" value="UDP-galactose 4-epimerase, domain 1"/>
    <property type="match status" value="1"/>
</dbReference>
<dbReference type="InterPro" id="IPR006368">
    <property type="entry name" value="GDP_Man_deHydtase"/>
</dbReference>
<dbReference type="EC" id="4.2.1.47" evidence="3"/>
<accession>A0A0D5A3U1</accession>
<dbReference type="SUPFAM" id="SSF51735">
    <property type="entry name" value="NAD(P)-binding Rossmann-fold domains"/>
    <property type="match status" value="1"/>
</dbReference>
<comment type="similarity">
    <text evidence="2">Belongs to the NAD(P)-dependent epimerase/dehydratase family. GDP-mannose 4,6-dehydratase subfamily.</text>
</comment>
<evidence type="ECO:0000256" key="3">
    <source>
        <dbReference type="ARBA" id="ARBA00011989"/>
    </source>
</evidence>
<evidence type="ECO:0000313" key="6">
    <source>
        <dbReference type="EMBL" id="AJW30965.1"/>
    </source>
</evidence>
<gene>
    <name evidence="6" type="ORF">FA03_0133</name>
</gene>
<comment type="cofactor">
    <cofactor evidence="1">
        <name>NADP(+)</name>
        <dbReference type="ChEBI" id="CHEBI:58349"/>
    </cofactor>
</comment>
<evidence type="ECO:0000256" key="1">
    <source>
        <dbReference type="ARBA" id="ARBA00001937"/>
    </source>
</evidence>
<evidence type="ECO:0000256" key="2">
    <source>
        <dbReference type="ARBA" id="ARBA00009263"/>
    </source>
</evidence>
<dbReference type="PANTHER" id="PTHR43715:SF1">
    <property type="entry name" value="GDP-MANNOSE 4,6 DEHYDRATASE"/>
    <property type="match status" value="1"/>
</dbReference>
<dbReference type="Gene3D" id="3.40.50.720">
    <property type="entry name" value="NAD(P)-binding Rossmann-like Domain"/>
    <property type="match status" value="1"/>
</dbReference>
<dbReference type="GO" id="GO:0042351">
    <property type="term" value="P:'de novo' GDP-L-fucose biosynthetic process"/>
    <property type="evidence" value="ECO:0007669"/>
    <property type="project" value="TreeGrafter"/>
</dbReference>
<dbReference type="InterPro" id="IPR036291">
    <property type="entry name" value="NAD(P)-bd_dom_sf"/>
</dbReference>
<protein>
    <recommendedName>
        <fullName evidence="3">GDP-mannose 4,6-dehydratase</fullName>
        <ecNumber evidence="3">4.2.1.47</ecNumber>
    </recommendedName>
</protein>
<sequence>MKTVFVLGCNGQDGTLMCKSLLEKKLKVIGLTRKSTKDLSNHVKIGIRGEVEIIHGDINNFKTILNLIEKYRPNVIYNLAAQSSVGKSFSEPIETIETIVSGTINILEACKQLSFDGSLFFAGSSEIFGNTEKPADINYKQNPLNPYSIGKQSSFNLVKMYRESNNINCVTGVLCNHESQLRSDEFVTQKIISGALKCSLNKSHKLELGNIDVARDWGWAAEYVEAMQRIANTEKPTDYVICTGKLNKLKTFIKIAFNKLDLNWENHINSNKNLYRKTDIKQNFGDPTRLKNDLDWEAKIHLEEIIEKLIEHKIKEY</sequence>
<organism evidence="6">
    <name type="scientific">Prochlorococcus marinus str. P0903-H212</name>
    <dbReference type="NCBI Taxonomy" id="1622208"/>
    <lineage>
        <taxon>Bacteria</taxon>
        <taxon>Bacillati</taxon>
        <taxon>Cyanobacteriota</taxon>
        <taxon>Cyanophyceae</taxon>
        <taxon>Synechococcales</taxon>
        <taxon>Prochlorococcaceae</taxon>
        <taxon>Prochlorococcus</taxon>
    </lineage>
</organism>
<dbReference type="Pfam" id="PF16363">
    <property type="entry name" value="GDP_Man_Dehyd"/>
    <property type="match status" value="1"/>
</dbReference>
<proteinExistence type="inferred from homology"/>
<dbReference type="GO" id="GO:0008446">
    <property type="term" value="F:GDP-mannose 4,6-dehydratase activity"/>
    <property type="evidence" value="ECO:0007669"/>
    <property type="project" value="UniProtKB-EC"/>
</dbReference>
<dbReference type="InterPro" id="IPR016040">
    <property type="entry name" value="NAD(P)-bd_dom"/>
</dbReference>
<evidence type="ECO:0000256" key="4">
    <source>
        <dbReference type="ARBA" id="ARBA00023239"/>
    </source>
</evidence>
<keyword evidence="4" id="KW-0456">Lyase</keyword>
<dbReference type="AlphaFoldDB" id="A0A0D5A3U1"/>
<evidence type="ECO:0000259" key="5">
    <source>
        <dbReference type="Pfam" id="PF16363"/>
    </source>
</evidence>
<feature type="domain" description="NAD(P)-binding" evidence="5">
    <location>
        <begin position="5"/>
        <end position="308"/>
    </location>
</feature>